<evidence type="ECO:0000256" key="1">
    <source>
        <dbReference type="SAM" id="MobiDB-lite"/>
    </source>
</evidence>
<dbReference type="EMBL" id="FORO01000001">
    <property type="protein sequence ID" value="SFI51543.1"/>
    <property type="molecule type" value="Genomic_DNA"/>
</dbReference>
<dbReference type="Gene3D" id="2.60.40.790">
    <property type="match status" value="1"/>
</dbReference>
<dbReference type="GeneID" id="14209995"/>
<organism evidence="2 3">
    <name type="scientific">Natronobacterium gregoryi</name>
    <dbReference type="NCBI Taxonomy" id="44930"/>
    <lineage>
        <taxon>Archaea</taxon>
        <taxon>Methanobacteriati</taxon>
        <taxon>Methanobacteriota</taxon>
        <taxon>Stenosarchaea group</taxon>
        <taxon>Halobacteria</taxon>
        <taxon>Halobacteriales</taxon>
        <taxon>Natrialbaceae</taxon>
        <taxon>Natronobacterium</taxon>
    </lineage>
</organism>
<sequence>MIDDDRPDDGEPPDEQPETEPGERHDWLSSLLSALETLERRGSASGRRATDRTVLDYDISVRSSEDDLNGDSRFEGDPLSGGFDDRSGDSAPDRDRPRRRRSAHPSRSGRVTTRQYDDELLVTADVSGTNPDDVTVGFDDSALVVALSGRELDRVEVPWERRDAEATVKNGVLTVVIEPESDGETVSDQWEDDDA</sequence>
<dbReference type="Proteomes" id="UP000182829">
    <property type="component" value="Unassembled WGS sequence"/>
</dbReference>
<feature type="region of interest" description="Disordered" evidence="1">
    <location>
        <begin position="39"/>
        <end position="116"/>
    </location>
</feature>
<dbReference type="OrthoDB" id="170746at2157"/>
<accession>A0A1I3IUK4</accession>
<name>A0A1I3IUK4_9EURY</name>
<dbReference type="RefSeq" id="WP_005580863.1">
    <property type="nucleotide sequence ID" value="NZ_FORO01000001.1"/>
</dbReference>
<proteinExistence type="predicted"/>
<evidence type="ECO:0000313" key="3">
    <source>
        <dbReference type="Proteomes" id="UP000182829"/>
    </source>
</evidence>
<reference evidence="2 3" key="1">
    <citation type="submission" date="2016-10" db="EMBL/GenBank/DDBJ databases">
        <authorList>
            <person name="de Groot N.N."/>
        </authorList>
    </citation>
    <scope>NUCLEOTIDE SEQUENCE [LARGE SCALE GENOMIC DNA]</scope>
    <source>
        <strain evidence="2 3">SP2</strain>
    </source>
</reference>
<dbReference type="InterPro" id="IPR055551">
    <property type="entry name" value="DUF7127"/>
</dbReference>
<protein>
    <submittedName>
        <fullName evidence="2">Uncharacterized protein</fullName>
    </submittedName>
</protein>
<dbReference type="CDD" id="cd00298">
    <property type="entry name" value="ACD_sHsps_p23-like"/>
    <property type="match status" value="1"/>
</dbReference>
<dbReference type="InterPro" id="IPR008978">
    <property type="entry name" value="HSP20-like_chaperone"/>
</dbReference>
<dbReference type="SUPFAM" id="SSF49764">
    <property type="entry name" value="HSP20-like chaperones"/>
    <property type="match status" value="1"/>
</dbReference>
<feature type="region of interest" description="Disordered" evidence="1">
    <location>
        <begin position="1"/>
        <end position="26"/>
    </location>
</feature>
<dbReference type="AlphaFoldDB" id="A0A1I3IUK4"/>
<evidence type="ECO:0000313" key="2">
    <source>
        <dbReference type="EMBL" id="SFI51543.1"/>
    </source>
</evidence>
<feature type="compositionally biased region" description="Basic and acidic residues" evidence="1">
    <location>
        <begin position="83"/>
        <end position="96"/>
    </location>
</feature>
<feature type="compositionally biased region" description="Acidic residues" evidence="1">
    <location>
        <begin position="1"/>
        <end position="20"/>
    </location>
</feature>
<feature type="compositionally biased region" description="Basic and acidic residues" evidence="1">
    <location>
        <begin position="39"/>
        <end position="55"/>
    </location>
</feature>
<dbReference type="OMA" id="VPWSDRT"/>
<gene>
    <name evidence="2" type="ORF">SAMN05443661_10196</name>
</gene>
<dbReference type="Pfam" id="PF23444">
    <property type="entry name" value="DUF7127"/>
    <property type="match status" value="1"/>
</dbReference>